<dbReference type="EC" id="2.7.11.1" evidence="10"/>
<keyword evidence="2" id="KW-0547">Nucleotide-binding</keyword>
<dbReference type="SMART" id="SM00028">
    <property type="entry name" value="TPR"/>
    <property type="match status" value="3"/>
</dbReference>
<dbReference type="PANTHER" id="PTHR43289">
    <property type="entry name" value="MITOGEN-ACTIVATED PROTEIN KINASE KINASE KINASE 20-RELATED"/>
    <property type="match status" value="1"/>
</dbReference>
<dbReference type="InterPro" id="IPR011990">
    <property type="entry name" value="TPR-like_helical_dom_sf"/>
</dbReference>
<dbReference type="GO" id="GO:0004674">
    <property type="term" value="F:protein serine/threonine kinase activity"/>
    <property type="evidence" value="ECO:0007669"/>
    <property type="project" value="UniProtKB-EC"/>
</dbReference>
<dbReference type="RefSeq" id="WP_145184614.1">
    <property type="nucleotide sequence ID" value="NZ_CP036290.1"/>
</dbReference>
<dbReference type="AlphaFoldDB" id="A0A518CXM2"/>
<dbReference type="PANTHER" id="PTHR43289:SF6">
    <property type="entry name" value="SERINE_THREONINE-PROTEIN KINASE NEKL-3"/>
    <property type="match status" value="1"/>
</dbReference>
<keyword evidence="8" id="KW-1133">Transmembrane helix</keyword>
<organism evidence="10 11">
    <name type="scientific">Rohdeia mirabilis</name>
    <dbReference type="NCBI Taxonomy" id="2528008"/>
    <lineage>
        <taxon>Bacteria</taxon>
        <taxon>Pseudomonadati</taxon>
        <taxon>Planctomycetota</taxon>
        <taxon>Planctomycetia</taxon>
        <taxon>Planctomycetia incertae sedis</taxon>
        <taxon>Rohdeia</taxon>
    </lineage>
</organism>
<proteinExistence type="predicted"/>
<evidence type="ECO:0000256" key="6">
    <source>
        <dbReference type="SAM" id="Coils"/>
    </source>
</evidence>
<evidence type="ECO:0000256" key="1">
    <source>
        <dbReference type="ARBA" id="ARBA00022679"/>
    </source>
</evidence>
<dbReference type="PROSITE" id="PS00108">
    <property type="entry name" value="PROTEIN_KINASE_ST"/>
    <property type="match status" value="1"/>
</dbReference>
<feature type="domain" description="Protein kinase" evidence="9">
    <location>
        <begin position="70"/>
        <end position="365"/>
    </location>
</feature>
<dbReference type="PROSITE" id="PS50293">
    <property type="entry name" value="TPR_REGION"/>
    <property type="match status" value="1"/>
</dbReference>
<dbReference type="InterPro" id="IPR000719">
    <property type="entry name" value="Prot_kinase_dom"/>
</dbReference>
<dbReference type="Gene3D" id="3.30.200.20">
    <property type="entry name" value="Phosphorylase Kinase, domain 1"/>
    <property type="match status" value="1"/>
</dbReference>
<dbReference type="InterPro" id="IPR008271">
    <property type="entry name" value="Ser/Thr_kinase_AS"/>
</dbReference>
<evidence type="ECO:0000313" key="10">
    <source>
        <dbReference type="EMBL" id="QDU83956.1"/>
    </source>
</evidence>
<dbReference type="SMART" id="SM00220">
    <property type="entry name" value="S_TKc"/>
    <property type="match status" value="1"/>
</dbReference>
<feature type="compositionally biased region" description="Acidic residues" evidence="7">
    <location>
        <begin position="1"/>
        <end position="10"/>
    </location>
</feature>
<keyword evidence="4" id="KW-0067">ATP-binding</keyword>
<feature type="repeat" description="TPR" evidence="5">
    <location>
        <begin position="710"/>
        <end position="743"/>
    </location>
</feature>
<dbReference type="Pfam" id="PF00069">
    <property type="entry name" value="Pkinase"/>
    <property type="match status" value="1"/>
</dbReference>
<evidence type="ECO:0000256" key="2">
    <source>
        <dbReference type="ARBA" id="ARBA00022741"/>
    </source>
</evidence>
<keyword evidence="8" id="KW-0812">Transmembrane</keyword>
<reference evidence="10 11" key="1">
    <citation type="submission" date="2019-02" db="EMBL/GenBank/DDBJ databases">
        <title>Deep-cultivation of Planctomycetes and their phenomic and genomic characterization uncovers novel biology.</title>
        <authorList>
            <person name="Wiegand S."/>
            <person name="Jogler M."/>
            <person name="Boedeker C."/>
            <person name="Pinto D."/>
            <person name="Vollmers J."/>
            <person name="Rivas-Marin E."/>
            <person name="Kohn T."/>
            <person name="Peeters S.H."/>
            <person name="Heuer A."/>
            <person name="Rast P."/>
            <person name="Oberbeckmann S."/>
            <person name="Bunk B."/>
            <person name="Jeske O."/>
            <person name="Meyerdierks A."/>
            <person name="Storesund J.E."/>
            <person name="Kallscheuer N."/>
            <person name="Luecker S."/>
            <person name="Lage O.M."/>
            <person name="Pohl T."/>
            <person name="Merkel B.J."/>
            <person name="Hornburger P."/>
            <person name="Mueller R.-W."/>
            <person name="Bruemmer F."/>
            <person name="Labrenz M."/>
            <person name="Spormann A.M."/>
            <person name="Op den Camp H."/>
            <person name="Overmann J."/>
            <person name="Amann R."/>
            <person name="Jetten M.S.M."/>
            <person name="Mascher T."/>
            <person name="Medema M.H."/>
            <person name="Devos D.P."/>
            <person name="Kaster A.-K."/>
            <person name="Ovreas L."/>
            <person name="Rohde M."/>
            <person name="Galperin M.Y."/>
            <person name="Jogler C."/>
        </authorList>
    </citation>
    <scope>NUCLEOTIDE SEQUENCE [LARGE SCALE GENOMIC DNA]</scope>
    <source>
        <strain evidence="10 11">Pla163</strain>
    </source>
</reference>
<keyword evidence="1 10" id="KW-0808">Transferase</keyword>
<dbReference type="SUPFAM" id="SSF48452">
    <property type="entry name" value="TPR-like"/>
    <property type="match status" value="2"/>
</dbReference>
<evidence type="ECO:0000256" key="3">
    <source>
        <dbReference type="ARBA" id="ARBA00022777"/>
    </source>
</evidence>
<keyword evidence="6" id="KW-0175">Coiled coil</keyword>
<evidence type="ECO:0000256" key="4">
    <source>
        <dbReference type="ARBA" id="ARBA00022840"/>
    </source>
</evidence>
<gene>
    <name evidence="10" type="primary">pknD_3</name>
    <name evidence="10" type="ORF">Pla163_10570</name>
</gene>
<dbReference type="Gene3D" id="1.10.510.10">
    <property type="entry name" value="Transferase(Phosphotransferase) domain 1"/>
    <property type="match status" value="1"/>
</dbReference>
<feature type="transmembrane region" description="Helical" evidence="8">
    <location>
        <begin position="395"/>
        <end position="417"/>
    </location>
</feature>
<evidence type="ECO:0000256" key="7">
    <source>
        <dbReference type="SAM" id="MobiDB-lite"/>
    </source>
</evidence>
<keyword evidence="3 10" id="KW-0418">Kinase</keyword>
<dbReference type="EMBL" id="CP036290">
    <property type="protein sequence ID" value="QDU83956.1"/>
    <property type="molecule type" value="Genomic_DNA"/>
</dbReference>
<feature type="compositionally biased region" description="Basic and acidic residues" evidence="7">
    <location>
        <begin position="31"/>
        <end position="43"/>
    </location>
</feature>
<evidence type="ECO:0000256" key="8">
    <source>
        <dbReference type="SAM" id="Phobius"/>
    </source>
</evidence>
<dbReference type="Gene3D" id="1.25.40.10">
    <property type="entry name" value="Tetratricopeptide repeat domain"/>
    <property type="match status" value="2"/>
</dbReference>
<dbReference type="PROSITE" id="PS50011">
    <property type="entry name" value="PROTEIN_KINASE_DOM"/>
    <property type="match status" value="1"/>
</dbReference>
<accession>A0A518CXM2</accession>
<dbReference type="CDD" id="cd14014">
    <property type="entry name" value="STKc_PknB_like"/>
    <property type="match status" value="1"/>
</dbReference>
<keyword evidence="5" id="KW-0802">TPR repeat</keyword>
<sequence>MSEEAEDEEKNDAADMPQDPGRSVLQILGERTGETPRVNLRDEDSASIAAPVIDPSSREKLSVPKGRGNYQLMGEIARGGMGVVLKGHDTDLGRDIAVKVLDKRLCERADVLQRFVEEAQIGGQLQHPGIVPVYELGLMEDERPYFTMKLVKGRTLAALLAQRETPDADRGRLLDIFESVCQTLAYAHSRGVIHRDLKPANIMVGAFGEVQVVDWGLAKVLVRGGTADERRAREAHSHLTILETVRSEGSGSGTQSLVGSVLGTPAYMPPEQASGQVNRLDERADVFALGAILCEILTGLPPYVGNTSEVIQAASQAEVDDAFGRLDACGADEILVKLAKQCLMAAPAARPADAGVLAERVHAYVISKEERAHRAEVEAAAAQAKAQEERKARRLTAALGAAVVAIVLVASGGWLWVQNERSEQDRIETERLRAEAQRDQELSTDINAALNEAALLEGGGRFDAAVVAAERARALAEGGGASAELLASVGATLDELNAALAESRAREELALDTARLVEELRQAALPDLQTSNDDQDRLFAEAFRSHGIDLDAGSIEEAAELLSRRGMGAEVALELDTWREVRRLRFDKDGALRLLDIAHLLDPDPDRAHLREAMAARDLDELRYLASLDFADQPASTFALLARCFLRLGERELSRSVYRQGVERHPNDLRLNYMLAANMSPTIGEPQNDGDRYEAERLWGAALAIDPRSSMARYGLGLVLRETGRREEAIRQFEMALELDPSFTACTYRMAEDLARLGRRDEARVLFQSIVDEAALDASWEPGWSYFWLAVLDVDDGNIAGGVALARAAIESRVSAGQTVRVALVWPFVLAASRTTDLVHLEEAHEFLRSEFTGFAPGYAHYVGVLMTVAANFGESTIRDPVAPEVAADLFEHAALVGAEGLELDPDDPALLVATGIALVLAGDGDGAFETLELADALDDEDEPEVWFGLSIASGLRGEDDLARDWYLRGVATMATERPDPDDRRTWLRGEAARRLGLE</sequence>
<evidence type="ECO:0000256" key="5">
    <source>
        <dbReference type="PROSITE-ProRule" id="PRU00339"/>
    </source>
</evidence>
<dbReference type="GO" id="GO:0005524">
    <property type="term" value="F:ATP binding"/>
    <property type="evidence" value="ECO:0007669"/>
    <property type="project" value="UniProtKB-KW"/>
</dbReference>
<feature type="region of interest" description="Disordered" evidence="7">
    <location>
        <begin position="1"/>
        <end position="43"/>
    </location>
</feature>
<evidence type="ECO:0000313" key="11">
    <source>
        <dbReference type="Proteomes" id="UP000319342"/>
    </source>
</evidence>
<keyword evidence="8" id="KW-0472">Membrane</keyword>
<dbReference type="InterPro" id="IPR019734">
    <property type="entry name" value="TPR_rpt"/>
</dbReference>
<dbReference type="Pfam" id="PF13181">
    <property type="entry name" value="TPR_8"/>
    <property type="match status" value="1"/>
</dbReference>
<dbReference type="OrthoDB" id="6111975at2"/>
<name>A0A518CXM2_9BACT</name>
<dbReference type="Proteomes" id="UP000319342">
    <property type="component" value="Chromosome"/>
</dbReference>
<evidence type="ECO:0000259" key="9">
    <source>
        <dbReference type="PROSITE" id="PS50011"/>
    </source>
</evidence>
<dbReference type="PROSITE" id="PS50005">
    <property type="entry name" value="TPR"/>
    <property type="match status" value="1"/>
</dbReference>
<protein>
    <submittedName>
        <fullName evidence="10">Serine/threonine-protein kinase PknD</fullName>
        <ecNumber evidence="10">2.7.11.1</ecNumber>
    </submittedName>
</protein>
<dbReference type="SUPFAM" id="SSF56112">
    <property type="entry name" value="Protein kinase-like (PK-like)"/>
    <property type="match status" value="1"/>
</dbReference>
<feature type="coiled-coil region" evidence="6">
    <location>
        <begin position="365"/>
        <end position="392"/>
    </location>
</feature>
<dbReference type="InterPro" id="IPR011009">
    <property type="entry name" value="Kinase-like_dom_sf"/>
</dbReference>
<keyword evidence="11" id="KW-1185">Reference proteome</keyword>